<evidence type="ECO:0000313" key="3">
    <source>
        <dbReference type="EMBL" id="MBB5347393.1"/>
    </source>
</evidence>
<dbReference type="GO" id="GO:0051082">
    <property type="term" value="F:unfolded protein binding"/>
    <property type="evidence" value="ECO:0007669"/>
    <property type="project" value="InterPro"/>
</dbReference>
<dbReference type="Proteomes" id="UP000539642">
    <property type="component" value="Unassembled WGS sequence"/>
</dbReference>
<dbReference type="SUPFAM" id="SSF46565">
    <property type="entry name" value="Chaperone J-domain"/>
    <property type="match status" value="1"/>
</dbReference>
<dbReference type="PROSITE" id="PS00636">
    <property type="entry name" value="DNAJ_1"/>
    <property type="match status" value="1"/>
</dbReference>
<gene>
    <name evidence="3" type="ORF">HNQ81_001109</name>
</gene>
<dbReference type="InterPro" id="IPR018253">
    <property type="entry name" value="DnaJ_domain_CS"/>
</dbReference>
<keyword evidence="3" id="KW-0238">DNA-binding</keyword>
<dbReference type="GO" id="GO:0005737">
    <property type="term" value="C:cytoplasm"/>
    <property type="evidence" value="ECO:0007669"/>
    <property type="project" value="TreeGrafter"/>
</dbReference>
<dbReference type="SUPFAM" id="SSF49493">
    <property type="entry name" value="HSP40/DnaJ peptide-binding domain"/>
    <property type="match status" value="2"/>
</dbReference>
<dbReference type="PANTHER" id="PTHR43096:SF52">
    <property type="entry name" value="DNAJ HOMOLOG 1, MITOCHONDRIAL-RELATED"/>
    <property type="match status" value="1"/>
</dbReference>
<dbReference type="InterPro" id="IPR008971">
    <property type="entry name" value="HSP40/DnaJ_pept-bd"/>
</dbReference>
<evidence type="ECO:0000313" key="4">
    <source>
        <dbReference type="Proteomes" id="UP000539642"/>
    </source>
</evidence>
<evidence type="ECO:0000259" key="2">
    <source>
        <dbReference type="PROSITE" id="PS50076"/>
    </source>
</evidence>
<keyword evidence="4" id="KW-1185">Reference proteome</keyword>
<dbReference type="Pfam" id="PF01556">
    <property type="entry name" value="DnaJ_C"/>
    <property type="match status" value="1"/>
</dbReference>
<name>A0A840URV2_9BACT</name>
<dbReference type="AlphaFoldDB" id="A0A840URV2"/>
<dbReference type="RefSeq" id="WP_183349133.1">
    <property type="nucleotide sequence ID" value="NZ_JACHEO010000004.1"/>
</dbReference>
<reference evidence="3 4" key="1">
    <citation type="submission" date="2020-08" db="EMBL/GenBank/DDBJ databases">
        <title>Genomic Encyclopedia of Type Strains, Phase IV (KMG-IV): sequencing the most valuable type-strain genomes for metagenomic binning, comparative biology and taxonomic classification.</title>
        <authorList>
            <person name="Goeker M."/>
        </authorList>
    </citation>
    <scope>NUCLEOTIDE SEQUENCE [LARGE SCALE GENOMIC DNA]</scope>
    <source>
        <strain evidence="3 4">DSM 28570</strain>
    </source>
</reference>
<keyword evidence="1" id="KW-0143">Chaperone</keyword>
<dbReference type="SMART" id="SM00271">
    <property type="entry name" value="DnaJ"/>
    <property type="match status" value="1"/>
</dbReference>
<dbReference type="PRINTS" id="PR00625">
    <property type="entry name" value="JDOMAIN"/>
</dbReference>
<dbReference type="PROSITE" id="PS50076">
    <property type="entry name" value="DNAJ_2"/>
    <property type="match status" value="1"/>
</dbReference>
<feature type="domain" description="J" evidence="2">
    <location>
        <begin position="5"/>
        <end position="69"/>
    </location>
</feature>
<dbReference type="Gene3D" id="2.60.260.20">
    <property type="entry name" value="Urease metallochaperone UreE, N-terminal domain"/>
    <property type="match status" value="2"/>
</dbReference>
<dbReference type="Pfam" id="PF00226">
    <property type="entry name" value="DnaJ"/>
    <property type="match status" value="1"/>
</dbReference>
<protein>
    <submittedName>
        <fullName evidence="3">Curved DNA-binding protein</fullName>
    </submittedName>
</protein>
<dbReference type="InterPro" id="IPR036869">
    <property type="entry name" value="J_dom_sf"/>
</dbReference>
<dbReference type="InterPro" id="IPR001623">
    <property type="entry name" value="DnaJ_domain"/>
</dbReference>
<dbReference type="EMBL" id="JACHEO010000004">
    <property type="protein sequence ID" value="MBB5347393.1"/>
    <property type="molecule type" value="Genomic_DNA"/>
</dbReference>
<accession>A0A840URV2</accession>
<dbReference type="CDD" id="cd10747">
    <property type="entry name" value="DnaJ_C"/>
    <property type="match status" value="1"/>
</dbReference>
<sequence length="321" mass="35784">MEYKDYYKTLNVAKDASAEEIKRAYRRLARKYHPDVSKDKDAEARFKEINEAYEVLKDEEKRKAYDSFGANWKAGQDFRPPPDWEERFRSGGFSTGGASTHQFSDFFESLFGGGRGRQAPEGFSFFDQGFQDIGRDLHAQISISLEDSYFGAKKTITLNRTVDEGGGRISVQPQSLQVTIPKGVIEGQQIRLEGQGEAGAARGMAHGNLFLEIVFLPHPVFTVVKRDIYLTLPVTPWEAALGATIAVPTLGGKVDLKLPANSQNGQKLRLKGRGLCSKYQIGNQYVTLAVHVPEARTAEQKELYRRMAQLMPFNPRSGLGG</sequence>
<dbReference type="GO" id="GO:0042026">
    <property type="term" value="P:protein refolding"/>
    <property type="evidence" value="ECO:0007669"/>
    <property type="project" value="TreeGrafter"/>
</dbReference>
<proteinExistence type="predicted"/>
<dbReference type="CDD" id="cd06257">
    <property type="entry name" value="DnaJ"/>
    <property type="match status" value="1"/>
</dbReference>
<organism evidence="3 4">
    <name type="scientific">Desulfoprunum benzoelyticum</name>
    <dbReference type="NCBI Taxonomy" id="1506996"/>
    <lineage>
        <taxon>Bacteria</taxon>
        <taxon>Pseudomonadati</taxon>
        <taxon>Thermodesulfobacteriota</taxon>
        <taxon>Desulfobulbia</taxon>
        <taxon>Desulfobulbales</taxon>
        <taxon>Desulfobulbaceae</taxon>
        <taxon>Desulfoprunum</taxon>
    </lineage>
</organism>
<evidence type="ECO:0000256" key="1">
    <source>
        <dbReference type="ARBA" id="ARBA00023186"/>
    </source>
</evidence>
<dbReference type="InterPro" id="IPR002939">
    <property type="entry name" value="DnaJ_C"/>
</dbReference>
<dbReference type="Gene3D" id="1.10.287.110">
    <property type="entry name" value="DnaJ domain"/>
    <property type="match status" value="1"/>
</dbReference>
<dbReference type="GO" id="GO:0003677">
    <property type="term" value="F:DNA binding"/>
    <property type="evidence" value="ECO:0007669"/>
    <property type="project" value="UniProtKB-KW"/>
</dbReference>
<dbReference type="PANTHER" id="PTHR43096">
    <property type="entry name" value="DNAJ HOMOLOG 1, MITOCHONDRIAL-RELATED"/>
    <property type="match status" value="1"/>
</dbReference>
<comment type="caution">
    <text evidence="3">The sequence shown here is derived from an EMBL/GenBank/DDBJ whole genome shotgun (WGS) entry which is preliminary data.</text>
</comment>
<dbReference type="FunFam" id="2.60.260.20:FF:000013">
    <property type="entry name" value="DnaJ subfamily B member 11"/>
    <property type="match status" value="1"/>
</dbReference>